<keyword evidence="14" id="KW-1185">Reference proteome</keyword>
<keyword evidence="9" id="KW-0677">Repeat</keyword>
<dbReference type="InterPro" id="IPR023366">
    <property type="entry name" value="ATP_synth_asu-like_sf"/>
</dbReference>
<dbReference type="PANTHER" id="PTHR21098:SF12">
    <property type="entry name" value="RIBOFLAVIN SYNTHASE"/>
    <property type="match status" value="1"/>
</dbReference>
<dbReference type="RefSeq" id="WP_154768119.1">
    <property type="nucleotide sequence ID" value="NZ_WLYK01000002.1"/>
</dbReference>
<reference evidence="13 14" key="1">
    <citation type="submission" date="2019-11" db="EMBL/GenBank/DDBJ databases">
        <authorList>
            <person name="Jiang L.-Q."/>
        </authorList>
    </citation>
    <scope>NUCLEOTIDE SEQUENCE [LARGE SCALE GENOMIC DNA]</scope>
    <source>
        <strain evidence="13 14">YIM 132087</strain>
    </source>
</reference>
<proteinExistence type="predicted"/>
<feature type="repeat" description="Lumazine-binding" evidence="11">
    <location>
        <begin position="99"/>
        <end position="199"/>
    </location>
</feature>
<protein>
    <recommendedName>
        <fullName evidence="6 10">Riboflavin synthase</fullName>
        <ecNumber evidence="5 10">2.5.1.9</ecNumber>
    </recommendedName>
</protein>
<evidence type="ECO:0000256" key="5">
    <source>
        <dbReference type="ARBA" id="ARBA00012827"/>
    </source>
</evidence>
<dbReference type="PIRSF" id="PIRSF000498">
    <property type="entry name" value="Riboflavin_syn_A"/>
    <property type="match status" value="1"/>
</dbReference>
<accession>A0A7K1FJ33</accession>
<keyword evidence="8 13" id="KW-0808">Transferase</keyword>
<comment type="caution">
    <text evidence="13">The sequence shown here is derived from an EMBL/GenBank/DDBJ whole genome shotgun (WGS) entry which is preliminary data.</text>
</comment>
<dbReference type="Pfam" id="PF00677">
    <property type="entry name" value="Lum_binding"/>
    <property type="match status" value="2"/>
</dbReference>
<dbReference type="EMBL" id="WLYK01000002">
    <property type="protein sequence ID" value="MTD14080.1"/>
    <property type="molecule type" value="Genomic_DNA"/>
</dbReference>
<organism evidence="13 14">
    <name type="scientific">Nakamurella alba</name>
    <dbReference type="NCBI Taxonomy" id="2665158"/>
    <lineage>
        <taxon>Bacteria</taxon>
        <taxon>Bacillati</taxon>
        <taxon>Actinomycetota</taxon>
        <taxon>Actinomycetes</taxon>
        <taxon>Nakamurellales</taxon>
        <taxon>Nakamurellaceae</taxon>
        <taxon>Nakamurella</taxon>
    </lineage>
</organism>
<dbReference type="InterPro" id="IPR026017">
    <property type="entry name" value="Lumazine-bd_dom"/>
</dbReference>
<evidence type="ECO:0000313" key="13">
    <source>
        <dbReference type="EMBL" id="MTD14080.1"/>
    </source>
</evidence>
<dbReference type="PROSITE" id="PS51177">
    <property type="entry name" value="LUMAZINE_BIND"/>
    <property type="match status" value="2"/>
</dbReference>
<dbReference type="SUPFAM" id="SSF63380">
    <property type="entry name" value="Riboflavin synthase domain-like"/>
    <property type="match status" value="2"/>
</dbReference>
<dbReference type="AlphaFoldDB" id="A0A7K1FJ33"/>
<evidence type="ECO:0000256" key="6">
    <source>
        <dbReference type="ARBA" id="ARBA00013950"/>
    </source>
</evidence>
<dbReference type="FunFam" id="2.40.30.20:FF:000003">
    <property type="entry name" value="Riboflavin synthase, alpha subunit"/>
    <property type="match status" value="1"/>
</dbReference>
<dbReference type="FunFam" id="2.40.30.20:FF:000004">
    <property type="entry name" value="Riboflavin synthase, alpha subunit"/>
    <property type="match status" value="1"/>
</dbReference>
<evidence type="ECO:0000256" key="10">
    <source>
        <dbReference type="NCBIfam" id="TIGR00187"/>
    </source>
</evidence>
<dbReference type="GO" id="GO:0004746">
    <property type="term" value="F:riboflavin synthase activity"/>
    <property type="evidence" value="ECO:0007669"/>
    <property type="project" value="UniProtKB-UniRule"/>
</dbReference>
<feature type="repeat" description="Lumazine-binding" evidence="11">
    <location>
        <begin position="1"/>
        <end position="98"/>
    </location>
</feature>
<feature type="domain" description="Lumazine-binding" evidence="12">
    <location>
        <begin position="1"/>
        <end position="98"/>
    </location>
</feature>
<evidence type="ECO:0000256" key="7">
    <source>
        <dbReference type="ARBA" id="ARBA00022619"/>
    </source>
</evidence>
<evidence type="ECO:0000256" key="2">
    <source>
        <dbReference type="ARBA" id="ARBA00002803"/>
    </source>
</evidence>
<comment type="function">
    <text evidence="2">Catalyzes the dismutation of two molecules of 6,7-dimethyl-8-ribityllumazine, resulting in the formation of riboflavin and 5-amino-6-(D-ribitylamino)uracil.</text>
</comment>
<name>A0A7K1FJ33_9ACTN</name>
<dbReference type="PANTHER" id="PTHR21098">
    <property type="entry name" value="RIBOFLAVIN SYNTHASE ALPHA CHAIN"/>
    <property type="match status" value="1"/>
</dbReference>
<evidence type="ECO:0000313" key="14">
    <source>
        <dbReference type="Proteomes" id="UP000460221"/>
    </source>
</evidence>
<evidence type="ECO:0000256" key="11">
    <source>
        <dbReference type="PROSITE-ProRule" id="PRU00524"/>
    </source>
</evidence>
<dbReference type="InterPro" id="IPR017938">
    <property type="entry name" value="Riboflavin_synthase-like_b-brl"/>
</dbReference>
<dbReference type="EC" id="2.5.1.9" evidence="5 10"/>
<dbReference type="NCBIfam" id="NF006767">
    <property type="entry name" value="PRK09289.1"/>
    <property type="match status" value="1"/>
</dbReference>
<evidence type="ECO:0000256" key="4">
    <source>
        <dbReference type="ARBA" id="ARBA00011233"/>
    </source>
</evidence>
<feature type="domain" description="Lumazine-binding" evidence="12">
    <location>
        <begin position="99"/>
        <end position="199"/>
    </location>
</feature>
<dbReference type="GO" id="GO:0009231">
    <property type="term" value="P:riboflavin biosynthetic process"/>
    <property type="evidence" value="ECO:0007669"/>
    <property type="project" value="UniProtKB-KW"/>
</dbReference>
<comment type="pathway">
    <text evidence="3">Cofactor biosynthesis; riboflavin biosynthesis; riboflavin from 2-hydroxy-3-oxobutyl phosphate and 5-amino-6-(D-ribitylamino)uracil: step 2/2.</text>
</comment>
<comment type="catalytic activity">
    <reaction evidence="1">
        <text>2 6,7-dimethyl-8-(1-D-ribityl)lumazine + H(+) = 5-amino-6-(D-ribitylamino)uracil + riboflavin</text>
        <dbReference type="Rhea" id="RHEA:20772"/>
        <dbReference type="ChEBI" id="CHEBI:15378"/>
        <dbReference type="ChEBI" id="CHEBI:15934"/>
        <dbReference type="ChEBI" id="CHEBI:57986"/>
        <dbReference type="ChEBI" id="CHEBI:58201"/>
        <dbReference type="EC" id="2.5.1.9"/>
    </reaction>
</comment>
<dbReference type="NCBIfam" id="TIGR00187">
    <property type="entry name" value="ribE"/>
    <property type="match status" value="1"/>
</dbReference>
<dbReference type="CDD" id="cd00402">
    <property type="entry name" value="Riboflavin_synthase_like"/>
    <property type="match status" value="1"/>
</dbReference>
<dbReference type="InterPro" id="IPR001783">
    <property type="entry name" value="Lumazine-bd"/>
</dbReference>
<comment type="subunit">
    <text evidence="4">Homotrimer.</text>
</comment>
<evidence type="ECO:0000256" key="3">
    <source>
        <dbReference type="ARBA" id="ARBA00004887"/>
    </source>
</evidence>
<evidence type="ECO:0000256" key="9">
    <source>
        <dbReference type="ARBA" id="ARBA00022737"/>
    </source>
</evidence>
<gene>
    <name evidence="13" type="ORF">GIS00_08995</name>
</gene>
<evidence type="ECO:0000259" key="12">
    <source>
        <dbReference type="PROSITE" id="PS51177"/>
    </source>
</evidence>
<evidence type="ECO:0000256" key="8">
    <source>
        <dbReference type="ARBA" id="ARBA00022679"/>
    </source>
</evidence>
<dbReference type="Gene3D" id="2.40.30.20">
    <property type="match status" value="2"/>
</dbReference>
<dbReference type="Proteomes" id="UP000460221">
    <property type="component" value="Unassembled WGS sequence"/>
</dbReference>
<evidence type="ECO:0000256" key="1">
    <source>
        <dbReference type="ARBA" id="ARBA00000968"/>
    </source>
</evidence>
<keyword evidence="7" id="KW-0686">Riboflavin biosynthesis</keyword>
<sequence>MFTGIVEERGEVVALDLAADGADARVTVRGPKVTGDVHHGDSIAVSGVCLTVVASTADTFTADVMSETLVRTTARDWAPGREVNLERSMTPEGRMGGHVVQGHVDGVGTVVARTPHPGYDEFRIAVGNELAPYIAGKGAVAVDGISLTVIDVQDTPSGAEFTLGIIPETRSATTLGVAQVGTTVNIEADVMAKYVERLLTFRSREA</sequence>